<proteinExistence type="predicted"/>
<dbReference type="Gene3D" id="1.10.10.1850">
    <property type="entry name" value="Sporulation protein-like"/>
    <property type="match status" value="1"/>
</dbReference>
<evidence type="ECO:0000313" key="1">
    <source>
        <dbReference type="EMBL" id="EKC79765.1"/>
    </source>
</evidence>
<dbReference type="Pfam" id="PF14203">
    <property type="entry name" value="TTRAP"/>
    <property type="match status" value="1"/>
</dbReference>
<gene>
    <name evidence="1" type="ORF">LEA_02095</name>
</gene>
<comment type="caution">
    <text evidence="1">The sequence shown here is derived from an EMBL/GenBank/DDBJ whole genome shotgun (WGS) entry which is preliminary data.</text>
</comment>
<name>K1UNM4_9ZZZZ</name>
<dbReference type="InterPro" id="IPR041965">
    <property type="entry name" value="TTRAP_sf"/>
</dbReference>
<dbReference type="AlphaFoldDB" id="K1UNM4"/>
<accession>K1UNM4</accession>
<reference evidence="1" key="1">
    <citation type="journal article" date="2013" name="Environ. Microbiol.">
        <title>Microbiota from the distal guts of lean and obese adolescents exhibit partial functional redundancy besides clear differences in community structure.</title>
        <authorList>
            <person name="Ferrer M."/>
            <person name="Ruiz A."/>
            <person name="Lanza F."/>
            <person name="Haange S.B."/>
            <person name="Oberbach A."/>
            <person name="Till H."/>
            <person name="Bargiela R."/>
            <person name="Campoy C."/>
            <person name="Segura M.T."/>
            <person name="Richter M."/>
            <person name="von Bergen M."/>
            <person name="Seifert J."/>
            <person name="Suarez A."/>
        </authorList>
    </citation>
    <scope>NUCLEOTIDE SEQUENCE</scope>
</reference>
<sequence length="49" mass="5722">MSMIRLTVEEMNLLSIYHEGSKAQLMENMTAALPFMDEDMRPFAERTLQ</sequence>
<protein>
    <submittedName>
        <fullName evidence="1">Uncharacterized protein</fullName>
    </submittedName>
</protein>
<feature type="non-terminal residue" evidence="1">
    <location>
        <position position="49"/>
    </location>
</feature>
<organism evidence="1">
    <name type="scientific">human gut metagenome</name>
    <dbReference type="NCBI Taxonomy" id="408170"/>
    <lineage>
        <taxon>unclassified sequences</taxon>
        <taxon>metagenomes</taxon>
        <taxon>organismal metagenomes</taxon>
    </lineage>
</organism>
<dbReference type="EMBL" id="AJWY01001449">
    <property type="protein sequence ID" value="EKC79765.1"/>
    <property type="molecule type" value="Genomic_DNA"/>
</dbReference>
<dbReference type="InterPro" id="IPR025468">
    <property type="entry name" value="TTRAP"/>
</dbReference>